<evidence type="ECO:0000256" key="5">
    <source>
        <dbReference type="RuleBase" id="RU362076"/>
    </source>
</evidence>
<evidence type="ECO:0000256" key="3">
    <source>
        <dbReference type="ARBA" id="ARBA00022795"/>
    </source>
</evidence>
<dbReference type="InterPro" id="IPR005648">
    <property type="entry name" value="FlgD"/>
</dbReference>
<evidence type="ECO:0000313" key="10">
    <source>
        <dbReference type="Proteomes" id="UP000253941"/>
    </source>
</evidence>
<dbReference type="EMBL" id="QPMH01000001">
    <property type="protein sequence ID" value="RDD63642.1"/>
    <property type="molecule type" value="Genomic_DNA"/>
</dbReference>
<keyword evidence="3 5" id="KW-1005">Bacterial flagellum biogenesis</keyword>
<dbReference type="InterPro" id="IPR025965">
    <property type="entry name" value="FlgD/Vpr_Ig-like"/>
</dbReference>
<dbReference type="GO" id="GO:0044781">
    <property type="term" value="P:bacterial-type flagellum organization"/>
    <property type="evidence" value="ECO:0007669"/>
    <property type="project" value="UniProtKB-UniRule"/>
</dbReference>
<comment type="function">
    <text evidence="4 5">Required for flagellar hook formation. May act as a scaffolding protein.</text>
</comment>
<dbReference type="Proteomes" id="UP000253941">
    <property type="component" value="Unassembled WGS sequence"/>
</dbReference>
<feature type="domain" description="FlgD/Vpr Ig-like" evidence="7">
    <location>
        <begin position="102"/>
        <end position="174"/>
    </location>
</feature>
<sequence length="227" mass="23934">MDVQATSGAEAQQAQQKNGLNGTQKLADDFDAFLNLLVTQLKNQDPLEPMKSQEFTNQLVQFSGVEQQLATNDKLDSLVDLQNGSRAGSAVNYIGREIEAAGNQLSLQDGSASFAYELNDNAAGAVIQIANGEGNVVRTLEAETTAGRHEMTWDGTDEDGNALPDGAYTMNLLAVDAENKTVQGTTSVFGRVTGVETSGDGVLLNIGDIGVDLNKVKAIHETSGQSA</sequence>
<dbReference type="InterPro" id="IPR025963">
    <property type="entry name" value="FLgD_Tudor"/>
</dbReference>
<evidence type="ECO:0000256" key="1">
    <source>
        <dbReference type="ARBA" id="ARBA00010577"/>
    </source>
</evidence>
<evidence type="ECO:0000313" key="9">
    <source>
        <dbReference type="EMBL" id="RDD63642.1"/>
    </source>
</evidence>
<dbReference type="Pfam" id="PF13861">
    <property type="entry name" value="FLgD_tudor"/>
    <property type="match status" value="1"/>
</dbReference>
<dbReference type="Pfam" id="PF03963">
    <property type="entry name" value="FlgD"/>
    <property type="match status" value="1"/>
</dbReference>
<comment type="caution">
    <text evidence="9">The sequence shown here is derived from an EMBL/GenBank/DDBJ whole genome shotgun (WGS) entry which is preliminary data.</text>
</comment>
<evidence type="ECO:0000259" key="7">
    <source>
        <dbReference type="Pfam" id="PF13860"/>
    </source>
</evidence>
<protein>
    <recommendedName>
        <fullName evidence="2 5">Basal-body rod modification protein FlgD</fullName>
    </recommendedName>
</protein>
<accession>A0A369TFQ0</accession>
<dbReference type="RefSeq" id="WP_114580155.1">
    <property type="nucleotide sequence ID" value="NZ_QPMH01000001.1"/>
</dbReference>
<reference evidence="9 10" key="1">
    <citation type="submission" date="2018-07" db="EMBL/GenBank/DDBJ databases">
        <title>Venubactetium sediminum gen. nov., sp. nov., isolated from a marine solar saltern.</title>
        <authorList>
            <person name="Wang S."/>
        </authorList>
    </citation>
    <scope>NUCLEOTIDE SEQUENCE [LARGE SCALE GENOMIC DNA]</scope>
    <source>
        <strain evidence="9 10">WD2A32</strain>
    </source>
</reference>
<evidence type="ECO:0000256" key="6">
    <source>
        <dbReference type="SAM" id="MobiDB-lite"/>
    </source>
</evidence>
<organism evidence="9 10">
    <name type="scientific">Ferruginivarius sediminum</name>
    <dbReference type="NCBI Taxonomy" id="2661937"/>
    <lineage>
        <taxon>Bacteria</taxon>
        <taxon>Pseudomonadati</taxon>
        <taxon>Pseudomonadota</taxon>
        <taxon>Alphaproteobacteria</taxon>
        <taxon>Rhodospirillales</taxon>
        <taxon>Rhodospirillaceae</taxon>
        <taxon>Ferruginivarius</taxon>
    </lineage>
</organism>
<proteinExistence type="inferred from homology"/>
<keyword evidence="9" id="KW-0966">Cell projection</keyword>
<dbReference type="Gene3D" id="2.60.40.4070">
    <property type="match status" value="1"/>
</dbReference>
<feature type="region of interest" description="Disordered" evidence="6">
    <location>
        <begin position="1"/>
        <end position="20"/>
    </location>
</feature>
<dbReference type="AlphaFoldDB" id="A0A369TFQ0"/>
<evidence type="ECO:0000256" key="4">
    <source>
        <dbReference type="ARBA" id="ARBA00024746"/>
    </source>
</evidence>
<evidence type="ECO:0000259" key="8">
    <source>
        <dbReference type="Pfam" id="PF13861"/>
    </source>
</evidence>
<keyword evidence="10" id="KW-1185">Reference proteome</keyword>
<dbReference type="Gene3D" id="2.30.30.910">
    <property type="match status" value="1"/>
</dbReference>
<dbReference type="Pfam" id="PF13860">
    <property type="entry name" value="FlgD_ig"/>
    <property type="match status" value="1"/>
</dbReference>
<keyword evidence="9" id="KW-0969">Cilium</keyword>
<feature type="domain" description="FlgD Tudor-like" evidence="8">
    <location>
        <begin position="87"/>
        <end position="217"/>
    </location>
</feature>
<evidence type="ECO:0000256" key="2">
    <source>
        <dbReference type="ARBA" id="ARBA00016013"/>
    </source>
</evidence>
<keyword evidence="9" id="KW-0282">Flagellum</keyword>
<name>A0A369TFQ0_9PROT</name>
<comment type="similarity">
    <text evidence="1 5">Belongs to the FlgD family.</text>
</comment>
<gene>
    <name evidence="9" type="ORF">DRB17_00195</name>
</gene>